<dbReference type="SUPFAM" id="SSF55729">
    <property type="entry name" value="Acyl-CoA N-acyltransferases (Nat)"/>
    <property type="match status" value="1"/>
</dbReference>
<dbReference type="AlphaFoldDB" id="B7H9W1"/>
<dbReference type="EMBL" id="CP001176">
    <property type="protein sequence ID" value="ACK59447.1"/>
    <property type="molecule type" value="Genomic_DNA"/>
</dbReference>
<proteinExistence type="predicted"/>
<dbReference type="KEGG" id="bcb:BCB4264_A0589"/>
<keyword evidence="2" id="KW-0808">Transferase</keyword>
<organism evidence="2 3">
    <name type="scientific">Bacillus cereus (strain B4264)</name>
    <dbReference type="NCBI Taxonomy" id="405532"/>
    <lineage>
        <taxon>Bacteria</taxon>
        <taxon>Bacillati</taxon>
        <taxon>Bacillota</taxon>
        <taxon>Bacilli</taxon>
        <taxon>Bacillales</taxon>
        <taxon>Bacillaceae</taxon>
        <taxon>Bacillus</taxon>
        <taxon>Bacillus cereus group</taxon>
    </lineage>
</organism>
<reference evidence="2 3" key="1">
    <citation type="submission" date="2008-10" db="EMBL/GenBank/DDBJ databases">
        <title>Genome sequence of Bacillus cereus B4264.</title>
        <authorList>
            <person name="Dodson R.J."/>
            <person name="Durkin A.S."/>
            <person name="Rosovitz M.J."/>
            <person name="Rasko D.A."/>
            <person name="Hoffmaster A."/>
            <person name="Ravel J."/>
            <person name="Sutton G."/>
        </authorList>
    </citation>
    <scope>NUCLEOTIDE SEQUENCE [LARGE SCALE GENOMIC DNA]</scope>
    <source>
        <strain evidence="2 3">B4264</strain>
    </source>
</reference>
<dbReference type="PANTHER" id="PTHR47542">
    <property type="entry name" value="ACYL-COA N-ACYLTRANSFERASES (NAT) SUPERFAMILY PROTEIN"/>
    <property type="match status" value="1"/>
</dbReference>
<dbReference type="PANTHER" id="PTHR47542:SF2">
    <property type="entry name" value="ACYL-COA N-ACYLTRANSFERASES (NAT) SUPERFAMILY PROTEIN"/>
    <property type="match status" value="1"/>
</dbReference>
<dbReference type="InterPro" id="IPR016181">
    <property type="entry name" value="Acyl_CoA_acyltransferase"/>
</dbReference>
<dbReference type="GO" id="GO:0016747">
    <property type="term" value="F:acyltransferase activity, transferring groups other than amino-acyl groups"/>
    <property type="evidence" value="ECO:0007669"/>
    <property type="project" value="InterPro"/>
</dbReference>
<evidence type="ECO:0000313" key="2">
    <source>
        <dbReference type="EMBL" id="ACK59447.1"/>
    </source>
</evidence>
<evidence type="ECO:0000313" key="3">
    <source>
        <dbReference type="Proteomes" id="UP000007096"/>
    </source>
</evidence>
<dbReference type="PROSITE" id="PS51186">
    <property type="entry name" value="GNAT"/>
    <property type="match status" value="1"/>
</dbReference>
<dbReference type="Gene3D" id="3.40.630.30">
    <property type="match status" value="1"/>
</dbReference>
<protein>
    <submittedName>
        <fullName evidence="2">Acetyltransferase, GNAT family</fullName>
    </submittedName>
</protein>
<accession>B7H9W1</accession>
<dbReference type="HOGENOM" id="CLU_945444_0_0_9"/>
<dbReference type="RefSeq" id="WP_000546745.1">
    <property type="nucleotide sequence ID" value="NC_011725.1"/>
</dbReference>
<gene>
    <name evidence="2" type="ordered locus">BCB4264_A0589</name>
</gene>
<dbReference type="Proteomes" id="UP000007096">
    <property type="component" value="Chromosome"/>
</dbReference>
<feature type="domain" description="N-acetyltransferase" evidence="1">
    <location>
        <begin position="155"/>
        <end position="289"/>
    </location>
</feature>
<dbReference type="InterPro" id="IPR000182">
    <property type="entry name" value="GNAT_dom"/>
</dbReference>
<sequence length="289" mass="33568">MHIDSISKIEEAAEFISMMNKDITQHVGYCGENHEEILDAILHGFSDIGWEKSFVVSYNDNNEIVGVLGFDIDEVSESAEIWGPFIKAENWEEVALHMWKELIEKGPFHIEKFYGFYHVENNNCARLMKNLYAKEQDQHSIFSLSHNIVEERSICNVEEALPKVFEQFISLHNHTFPNAYYQGNEIIEHLSDTNKLFVSMKNGKLEGYVYVEVNPEFQEANIEFIATAENSRRKGVGEQLLQGAIQYIFSFQEMKEIELCLNTNNDRAMELYKKVGFEEKACLQHYIIE</sequence>
<evidence type="ECO:0000259" key="1">
    <source>
        <dbReference type="PROSITE" id="PS51186"/>
    </source>
</evidence>
<dbReference type="Pfam" id="PF00583">
    <property type="entry name" value="Acetyltransf_1"/>
    <property type="match status" value="1"/>
</dbReference>
<name>B7H9W1_BACC4</name>
<dbReference type="CDD" id="cd04301">
    <property type="entry name" value="NAT_SF"/>
    <property type="match status" value="1"/>
</dbReference>